<dbReference type="AlphaFoldDB" id="A0A919RS07"/>
<feature type="transmembrane region" description="Helical" evidence="1">
    <location>
        <begin position="37"/>
        <end position="60"/>
    </location>
</feature>
<keyword evidence="1" id="KW-1133">Transmembrane helix</keyword>
<dbReference type="Proteomes" id="UP000606172">
    <property type="component" value="Unassembled WGS sequence"/>
</dbReference>
<protein>
    <submittedName>
        <fullName evidence="2">Uncharacterized protein</fullName>
    </submittedName>
</protein>
<dbReference type="RefSeq" id="WP_239130330.1">
    <property type="nucleotide sequence ID" value="NZ_BOOW01000056.1"/>
</dbReference>
<feature type="transmembrane region" description="Helical" evidence="1">
    <location>
        <begin position="72"/>
        <end position="91"/>
    </location>
</feature>
<accession>A0A919RS07</accession>
<dbReference type="EMBL" id="BOOW01000056">
    <property type="protein sequence ID" value="GII97209.1"/>
    <property type="molecule type" value="Genomic_DNA"/>
</dbReference>
<name>A0A919RS07_9ACTN</name>
<keyword evidence="1" id="KW-0812">Transmembrane</keyword>
<organism evidence="2 3">
    <name type="scientific">Sinosporangium siamense</name>
    <dbReference type="NCBI Taxonomy" id="1367973"/>
    <lineage>
        <taxon>Bacteria</taxon>
        <taxon>Bacillati</taxon>
        <taxon>Actinomycetota</taxon>
        <taxon>Actinomycetes</taxon>
        <taxon>Streptosporangiales</taxon>
        <taxon>Streptosporangiaceae</taxon>
        <taxon>Sinosporangium</taxon>
    </lineage>
</organism>
<reference evidence="2" key="1">
    <citation type="submission" date="2021-01" db="EMBL/GenBank/DDBJ databases">
        <title>Whole genome shotgun sequence of Sinosporangium siamense NBRC 109515.</title>
        <authorList>
            <person name="Komaki H."/>
            <person name="Tamura T."/>
        </authorList>
    </citation>
    <scope>NUCLEOTIDE SEQUENCE</scope>
    <source>
        <strain evidence="2">NBRC 109515</strain>
    </source>
</reference>
<evidence type="ECO:0000256" key="1">
    <source>
        <dbReference type="SAM" id="Phobius"/>
    </source>
</evidence>
<feature type="transmembrane region" description="Helical" evidence="1">
    <location>
        <begin position="6"/>
        <end position="25"/>
    </location>
</feature>
<evidence type="ECO:0000313" key="2">
    <source>
        <dbReference type="EMBL" id="GII97209.1"/>
    </source>
</evidence>
<comment type="caution">
    <text evidence="2">The sequence shown here is derived from an EMBL/GenBank/DDBJ whole genome shotgun (WGS) entry which is preliminary data.</text>
</comment>
<keyword evidence="3" id="KW-1185">Reference proteome</keyword>
<gene>
    <name evidence="2" type="ORF">Ssi02_74400</name>
</gene>
<proteinExistence type="predicted"/>
<keyword evidence="1" id="KW-0472">Membrane</keyword>
<sequence length="123" mass="12698">MLNLNVLPAIVVIAGSLILAFVSLINTVRDRAMGMFVLVGLGVVEVAILVLAAVITVGMINGEGPADRVTLIGYLLTIVIVPLGAAFLGLAERSRWGSGVIVVGAFTVAAMSGRVVQLWQGTV</sequence>
<evidence type="ECO:0000313" key="3">
    <source>
        <dbReference type="Proteomes" id="UP000606172"/>
    </source>
</evidence>
<feature type="transmembrane region" description="Helical" evidence="1">
    <location>
        <begin position="98"/>
        <end position="119"/>
    </location>
</feature>